<dbReference type="InterPro" id="IPR011256">
    <property type="entry name" value="Reg_factor_effector_dom_sf"/>
</dbReference>
<dbReference type="EMBL" id="BARV01001179">
    <property type="protein sequence ID" value="GAH92955.1"/>
    <property type="molecule type" value="Genomic_DNA"/>
</dbReference>
<proteinExistence type="predicted"/>
<reference evidence="2" key="1">
    <citation type="journal article" date="2014" name="Front. Microbiol.">
        <title>High frequency of phylogenetically diverse reductive dehalogenase-homologous genes in deep subseafloor sedimentary metagenomes.</title>
        <authorList>
            <person name="Kawai M."/>
            <person name="Futagami T."/>
            <person name="Toyoda A."/>
            <person name="Takaki Y."/>
            <person name="Nishi S."/>
            <person name="Hori S."/>
            <person name="Arai W."/>
            <person name="Tsubouchi T."/>
            <person name="Morono Y."/>
            <person name="Uchiyama I."/>
            <person name="Ito T."/>
            <person name="Fujiyama A."/>
            <person name="Inagaki F."/>
            <person name="Takami H."/>
        </authorList>
    </citation>
    <scope>NUCLEOTIDE SEQUENCE</scope>
    <source>
        <strain evidence="2">Expedition CK06-06</strain>
    </source>
</reference>
<feature type="domain" description="GyrI-like small molecule binding" evidence="1">
    <location>
        <begin position="1"/>
        <end position="56"/>
    </location>
</feature>
<protein>
    <recommendedName>
        <fullName evidence="1">GyrI-like small molecule binding domain-containing protein</fullName>
    </recommendedName>
</protein>
<evidence type="ECO:0000259" key="1">
    <source>
        <dbReference type="Pfam" id="PF06445"/>
    </source>
</evidence>
<dbReference type="InterPro" id="IPR029442">
    <property type="entry name" value="GyrI-like"/>
</dbReference>
<evidence type="ECO:0000313" key="2">
    <source>
        <dbReference type="EMBL" id="GAH92955.1"/>
    </source>
</evidence>
<dbReference type="Pfam" id="PF06445">
    <property type="entry name" value="GyrI-like"/>
    <property type="match status" value="1"/>
</dbReference>
<organism evidence="2">
    <name type="scientific">marine sediment metagenome</name>
    <dbReference type="NCBI Taxonomy" id="412755"/>
    <lineage>
        <taxon>unclassified sequences</taxon>
        <taxon>metagenomes</taxon>
        <taxon>ecological metagenomes</taxon>
    </lineage>
</organism>
<gene>
    <name evidence="2" type="ORF">S06H3_03573</name>
</gene>
<dbReference type="Gene3D" id="3.20.80.10">
    <property type="entry name" value="Regulatory factor, effector binding domain"/>
    <property type="match status" value="1"/>
</dbReference>
<dbReference type="SUPFAM" id="SSF55136">
    <property type="entry name" value="Probable bacterial effector-binding domain"/>
    <property type="match status" value="1"/>
</dbReference>
<accession>X1KH74</accession>
<comment type="caution">
    <text evidence="2">The sequence shown here is derived from an EMBL/GenBank/DDBJ whole genome shotgun (WGS) entry which is preliminary data.</text>
</comment>
<sequence>MHIGPFSEEGPTVEKIHNFIQENTYKLRDKHHEIYLSDIRKGDPKKWKTIIRQPIK</sequence>
<name>X1KH74_9ZZZZ</name>
<dbReference type="AlphaFoldDB" id="X1KH74"/>